<feature type="domain" description="Glycosyl transferase family 1" evidence="1">
    <location>
        <begin position="199"/>
        <end position="361"/>
    </location>
</feature>
<accession>A0A2H9VMB4</accession>
<dbReference type="Gene3D" id="3.40.50.2000">
    <property type="entry name" value="Glycogen Phosphorylase B"/>
    <property type="match status" value="2"/>
</dbReference>
<comment type="caution">
    <text evidence="2">The sequence shown here is derived from an EMBL/GenBank/DDBJ whole genome shotgun (WGS) entry which is preliminary data.</text>
</comment>
<evidence type="ECO:0000259" key="1">
    <source>
        <dbReference type="Pfam" id="PF00534"/>
    </source>
</evidence>
<evidence type="ECO:0000313" key="2">
    <source>
        <dbReference type="EMBL" id="PJJ79462.1"/>
    </source>
</evidence>
<name>A0A2H9VMB4_9SPHI</name>
<dbReference type="Proteomes" id="UP000242687">
    <property type="component" value="Unassembled WGS sequence"/>
</dbReference>
<proteinExistence type="predicted"/>
<sequence length="383" mass="43171">MKKLAIITTHPIQYYAPVFKLLAERKSIQIKVFYSWGTEAQQKFDPGFGKTISWDVPLLDGYDYEWLENTAKNAGSHHFNGIINPGIIDRIKQYQPDAILVFGWAYKAHLKVLRYFKGKIPVWFRGDSVLLANNNTVKRIMRYTLLKWVYQFVDHAFYVGTNNKNYFLRYGLKENQLSFAPHAIDNNRFETSRYDEVQALKNKLGIAETDVVLLFAGKLEEVKAPLLLVQTFVNLKNPGAHLLIAGEGPLKQQAKAIANNNKNIHFLGFQNQTAMPVIYQACDLFCLPSVSETWGLAVNEAMACRKAVLVSDKVGCAVDLVHQNVNGAIFASGNGEELQVALKKLTSSKELLDKYGEQSKQIIKTYNFDSIALAIENKLNAGT</sequence>
<dbReference type="RefSeq" id="WP_100341798.1">
    <property type="nucleotide sequence ID" value="NZ_PGFJ01000002.1"/>
</dbReference>
<dbReference type="AlphaFoldDB" id="A0A2H9VMB4"/>
<dbReference type="PANTHER" id="PTHR45947">
    <property type="entry name" value="SULFOQUINOVOSYL TRANSFERASE SQD2"/>
    <property type="match status" value="1"/>
</dbReference>
<keyword evidence="3" id="KW-1185">Reference proteome</keyword>
<dbReference type="EMBL" id="PGFJ01000002">
    <property type="protein sequence ID" value="PJJ79462.1"/>
    <property type="molecule type" value="Genomic_DNA"/>
</dbReference>
<gene>
    <name evidence="2" type="ORF">CLV57_2596</name>
</gene>
<organism evidence="2 3">
    <name type="scientific">Mucilaginibacter auburnensis</name>
    <dbReference type="NCBI Taxonomy" id="1457233"/>
    <lineage>
        <taxon>Bacteria</taxon>
        <taxon>Pseudomonadati</taxon>
        <taxon>Bacteroidota</taxon>
        <taxon>Sphingobacteriia</taxon>
        <taxon>Sphingobacteriales</taxon>
        <taxon>Sphingobacteriaceae</taxon>
        <taxon>Mucilaginibacter</taxon>
    </lineage>
</organism>
<dbReference type="OrthoDB" id="9790710at2"/>
<evidence type="ECO:0000313" key="3">
    <source>
        <dbReference type="Proteomes" id="UP000242687"/>
    </source>
</evidence>
<dbReference type="InterPro" id="IPR001296">
    <property type="entry name" value="Glyco_trans_1"/>
</dbReference>
<dbReference type="Pfam" id="PF00534">
    <property type="entry name" value="Glycos_transf_1"/>
    <property type="match status" value="1"/>
</dbReference>
<protein>
    <submittedName>
        <fullName evidence="2">Glycosyltransferase involved in cell wall biosynthesis</fullName>
    </submittedName>
</protein>
<dbReference type="GO" id="GO:0016757">
    <property type="term" value="F:glycosyltransferase activity"/>
    <property type="evidence" value="ECO:0007669"/>
    <property type="project" value="InterPro"/>
</dbReference>
<dbReference type="PANTHER" id="PTHR45947:SF3">
    <property type="entry name" value="SULFOQUINOVOSYL TRANSFERASE SQD2"/>
    <property type="match status" value="1"/>
</dbReference>
<dbReference type="SUPFAM" id="SSF53756">
    <property type="entry name" value="UDP-Glycosyltransferase/glycogen phosphorylase"/>
    <property type="match status" value="1"/>
</dbReference>
<keyword evidence="2" id="KW-0808">Transferase</keyword>
<dbReference type="CDD" id="cd03801">
    <property type="entry name" value="GT4_PimA-like"/>
    <property type="match status" value="1"/>
</dbReference>
<reference evidence="2 3" key="1">
    <citation type="submission" date="2017-11" db="EMBL/GenBank/DDBJ databases">
        <title>Genomic Encyclopedia of Archaeal and Bacterial Type Strains, Phase II (KMG-II): From Individual Species to Whole Genera.</title>
        <authorList>
            <person name="Goeker M."/>
        </authorList>
    </citation>
    <scope>NUCLEOTIDE SEQUENCE [LARGE SCALE GENOMIC DNA]</scope>
    <source>
        <strain evidence="2 3">DSM 28175</strain>
    </source>
</reference>
<dbReference type="InterPro" id="IPR050194">
    <property type="entry name" value="Glycosyltransferase_grp1"/>
</dbReference>